<sequence>MGDYTLPDMPYDYAALEPAITGEMAEQASHQPVSQRQQHLKLVAATAPIMQQNPSSQYATVFSSGTGARARRLLRSARRGGKTQAG</sequence>
<comment type="caution">
    <text evidence="1">The sequence shown here is derived from an EMBL/GenBank/DDBJ whole genome shotgun (WGS) entry which is preliminary data.</text>
</comment>
<accession>A0A918DPQ8</accession>
<dbReference type="InterPro" id="IPR036324">
    <property type="entry name" value="Mn/Fe_SOD_N_sf"/>
</dbReference>
<keyword evidence="2" id="KW-1185">Reference proteome</keyword>
<protein>
    <submittedName>
        <fullName evidence="1">Uncharacterized protein</fullName>
    </submittedName>
</protein>
<reference evidence="1" key="2">
    <citation type="submission" date="2020-09" db="EMBL/GenBank/DDBJ databases">
        <authorList>
            <person name="Sun Q."/>
            <person name="Zhou Y."/>
        </authorList>
    </citation>
    <scope>NUCLEOTIDE SEQUENCE</scope>
    <source>
        <strain evidence="1">CGMCC 4.7368</strain>
    </source>
</reference>
<dbReference type="EMBL" id="BMNH01000027">
    <property type="protein sequence ID" value="GGO78945.1"/>
    <property type="molecule type" value="Genomic_DNA"/>
</dbReference>
<reference evidence="1" key="1">
    <citation type="journal article" date="2014" name="Int. J. Syst. Evol. Microbiol.">
        <title>Complete genome sequence of Corynebacterium casei LMG S-19264T (=DSM 44701T), isolated from a smear-ripened cheese.</title>
        <authorList>
            <consortium name="US DOE Joint Genome Institute (JGI-PGF)"/>
            <person name="Walter F."/>
            <person name="Albersmeier A."/>
            <person name="Kalinowski J."/>
            <person name="Ruckert C."/>
        </authorList>
    </citation>
    <scope>NUCLEOTIDE SEQUENCE</scope>
    <source>
        <strain evidence="1">CGMCC 4.7368</strain>
    </source>
</reference>
<evidence type="ECO:0000313" key="2">
    <source>
        <dbReference type="Proteomes" id="UP000646523"/>
    </source>
</evidence>
<organism evidence="1 2">
    <name type="scientific">Nonomuraea cavernae</name>
    <dbReference type="NCBI Taxonomy" id="2045107"/>
    <lineage>
        <taxon>Bacteria</taxon>
        <taxon>Bacillati</taxon>
        <taxon>Actinomycetota</taxon>
        <taxon>Actinomycetes</taxon>
        <taxon>Streptosporangiales</taxon>
        <taxon>Streptosporangiaceae</taxon>
        <taxon>Nonomuraea</taxon>
    </lineage>
</organism>
<dbReference type="Proteomes" id="UP000646523">
    <property type="component" value="Unassembled WGS sequence"/>
</dbReference>
<name>A0A918DPQ8_9ACTN</name>
<gene>
    <name evidence="1" type="ORF">GCM10012289_62100</name>
</gene>
<proteinExistence type="predicted"/>
<dbReference type="AlphaFoldDB" id="A0A918DPQ8"/>
<dbReference type="RefSeq" id="WP_225263172.1">
    <property type="nucleotide sequence ID" value="NZ_BMNH01000027.1"/>
</dbReference>
<dbReference type="SUPFAM" id="SSF46609">
    <property type="entry name" value="Fe,Mn superoxide dismutase (SOD), N-terminal domain"/>
    <property type="match status" value="1"/>
</dbReference>
<evidence type="ECO:0000313" key="1">
    <source>
        <dbReference type="EMBL" id="GGO78945.1"/>
    </source>
</evidence>